<dbReference type="InterPro" id="IPR029060">
    <property type="entry name" value="PIN-like_dom_sf"/>
</dbReference>
<evidence type="ECO:0000313" key="1">
    <source>
        <dbReference type="EMBL" id="VFK18108.1"/>
    </source>
</evidence>
<reference evidence="1" key="1">
    <citation type="submission" date="2019-02" db="EMBL/GenBank/DDBJ databases">
        <authorList>
            <person name="Gruber-Vodicka R. H."/>
            <person name="Seah K. B. B."/>
        </authorList>
    </citation>
    <scope>NUCLEOTIDE SEQUENCE</scope>
    <source>
        <strain evidence="1">BECK_S313</strain>
    </source>
</reference>
<gene>
    <name evidence="1" type="ORF">BECKLPF1236B_GA0070989_11343</name>
</gene>
<sequence>MKEKVYIETSIIGAYFDDREDIASRAQRFWTRRWWKEFGSRYEIVSSDAVVNELEHPNYPHSVKALEFIAPIQKLSIENEIRQIVSVYIQNQLMPQNPIGDALHLAIASYHKCDYLLTWNCKHIANPNKFRQIRMCNTSLGLFVPTLCTPNLLIGD</sequence>
<organism evidence="1">
    <name type="scientific">Candidatus Kentrum sp. LPFa</name>
    <dbReference type="NCBI Taxonomy" id="2126335"/>
    <lineage>
        <taxon>Bacteria</taxon>
        <taxon>Pseudomonadati</taxon>
        <taxon>Pseudomonadota</taxon>
        <taxon>Gammaproteobacteria</taxon>
        <taxon>Candidatus Kentrum</taxon>
    </lineage>
</organism>
<dbReference type="SUPFAM" id="SSF88723">
    <property type="entry name" value="PIN domain-like"/>
    <property type="match status" value="1"/>
</dbReference>
<accession>A0A450WM84</accession>
<dbReference type="AlphaFoldDB" id="A0A450WM84"/>
<dbReference type="CDD" id="cd18687">
    <property type="entry name" value="PIN_VapC-like"/>
    <property type="match status" value="1"/>
</dbReference>
<name>A0A450WM84_9GAMM</name>
<dbReference type="EMBL" id="CAADFK010000134">
    <property type="protein sequence ID" value="VFK18108.1"/>
    <property type="molecule type" value="Genomic_DNA"/>
</dbReference>
<protein>
    <submittedName>
        <fullName evidence="1">Predicted nucleic acid-binding protein, contains PIN domain</fullName>
    </submittedName>
</protein>
<proteinExistence type="predicted"/>